<evidence type="ECO:0000313" key="1">
    <source>
        <dbReference type="EMBL" id="EFE50350.1"/>
    </source>
</evidence>
<organism evidence="1 2">
    <name type="scientific">Neisseria elongata subsp. glycolytica ATCC 29315</name>
    <dbReference type="NCBI Taxonomy" id="546263"/>
    <lineage>
        <taxon>Bacteria</taxon>
        <taxon>Pseudomonadati</taxon>
        <taxon>Pseudomonadota</taxon>
        <taxon>Betaproteobacteria</taxon>
        <taxon>Neisseriales</taxon>
        <taxon>Neisseriaceae</taxon>
        <taxon>Neisseria</taxon>
    </lineage>
</organism>
<proteinExistence type="predicted"/>
<protein>
    <submittedName>
        <fullName evidence="1">Uncharacterized protein</fullName>
    </submittedName>
</protein>
<reference evidence="1 2" key="1">
    <citation type="submission" date="2010-02" db="EMBL/GenBank/DDBJ databases">
        <authorList>
            <person name="Weinstock G."/>
            <person name="Sodergren E."/>
            <person name="Clifton S."/>
            <person name="Fulton L."/>
            <person name="Fulton B."/>
            <person name="Courtney L."/>
            <person name="Fronick C."/>
            <person name="Harrison M."/>
            <person name="Strong C."/>
            <person name="Farmer C."/>
            <person name="Delahaunty K."/>
            <person name="Markovic C."/>
            <person name="Hall O."/>
            <person name="Minx P."/>
            <person name="Tomlinson C."/>
            <person name="Mitreva M."/>
            <person name="Nelson J."/>
            <person name="Hou S."/>
            <person name="Wollam A."/>
            <person name="Pepin K.H."/>
            <person name="Johnson M."/>
            <person name="Bhonagiri V."/>
            <person name="Zhang X."/>
            <person name="Suruliraj S."/>
            <person name="Warren W."/>
            <person name="Chinwalla A."/>
            <person name="Mardis E.R."/>
            <person name="Wilson R.K."/>
        </authorList>
    </citation>
    <scope>NUCLEOTIDE SEQUENCE [LARGE SCALE GENOMIC DNA]</scope>
    <source>
        <strain evidence="1 2">ATCC 29315</strain>
    </source>
</reference>
<dbReference type="AlphaFoldDB" id="D4DP62"/>
<sequence length="67" mass="7932">MFGGRLKLYKRFFRRPFYLLRPAFCPSNRIAPHPVCFASRGQGIKGRTVRQINRPSEKHFPAFRRPV</sequence>
<name>D4DP62_NEIEG</name>
<dbReference type="EMBL" id="ADBF01000022">
    <property type="protein sequence ID" value="EFE50350.1"/>
    <property type="molecule type" value="Genomic_DNA"/>
</dbReference>
<gene>
    <name evidence="1" type="ORF">NEIELOOT_00847</name>
</gene>
<dbReference type="Proteomes" id="UP000005536">
    <property type="component" value="Unassembled WGS sequence"/>
</dbReference>
<comment type="caution">
    <text evidence="1">The sequence shown here is derived from an EMBL/GenBank/DDBJ whole genome shotgun (WGS) entry which is preliminary data.</text>
</comment>
<accession>D4DP62</accession>
<evidence type="ECO:0000313" key="2">
    <source>
        <dbReference type="Proteomes" id="UP000005536"/>
    </source>
</evidence>